<evidence type="ECO:0000313" key="3">
    <source>
        <dbReference type="Proteomes" id="UP000034789"/>
    </source>
</evidence>
<keyword evidence="1" id="KW-0812">Transmembrane</keyword>
<accession>A0A0G2B243</accession>
<protein>
    <submittedName>
        <fullName evidence="2">Uncharacterized protein</fullName>
    </submittedName>
</protein>
<feature type="transmembrane region" description="Helical" evidence="1">
    <location>
        <begin position="111"/>
        <end position="133"/>
    </location>
</feature>
<feature type="transmembrane region" description="Helical" evidence="1">
    <location>
        <begin position="53"/>
        <end position="71"/>
    </location>
</feature>
<evidence type="ECO:0000313" key="2">
    <source>
        <dbReference type="EMBL" id="KKW47982.1"/>
    </source>
</evidence>
<organism evidence="2 3">
    <name type="scientific">Candidatus Kaiserbacteria bacterium GW2011_GWA2_58_9</name>
    <dbReference type="NCBI Taxonomy" id="1618672"/>
    <lineage>
        <taxon>Bacteria</taxon>
        <taxon>Candidatus Kaiseribacteriota</taxon>
    </lineage>
</organism>
<keyword evidence="1" id="KW-1133">Transmembrane helix</keyword>
<feature type="transmembrane region" description="Helical" evidence="1">
    <location>
        <begin position="83"/>
        <end position="105"/>
    </location>
</feature>
<evidence type="ECO:0000256" key="1">
    <source>
        <dbReference type="SAM" id="Phobius"/>
    </source>
</evidence>
<name>A0A0G2B243_9BACT</name>
<sequence length="153" mass="16564">MRPEYFTGMGGTIFALRFVLAGITAAIGHLIFWNGYIPEYVGWVIGGVQTSPMLSSALAAVVLTAVNGWSATVRPHGPGSGKWTRIAISGTLIQAYPLALAFWLWTQGRLVPPFFEVAAVLTVVIAADIWNWIMPHLRPGPTNDRPPARVPTP</sequence>
<dbReference type="EMBL" id="LCSD01000001">
    <property type="protein sequence ID" value="KKW47982.1"/>
    <property type="molecule type" value="Genomic_DNA"/>
</dbReference>
<reference evidence="2 3" key="1">
    <citation type="journal article" date="2015" name="Nature">
        <title>rRNA introns, odd ribosomes, and small enigmatic genomes across a large radiation of phyla.</title>
        <authorList>
            <person name="Brown C.T."/>
            <person name="Hug L.A."/>
            <person name="Thomas B.C."/>
            <person name="Sharon I."/>
            <person name="Castelle C.J."/>
            <person name="Singh A."/>
            <person name="Wilkins M.J."/>
            <person name="Williams K.H."/>
            <person name="Banfield J.F."/>
        </authorList>
    </citation>
    <scope>NUCLEOTIDE SEQUENCE [LARGE SCALE GENOMIC DNA]</scope>
</reference>
<proteinExistence type="predicted"/>
<feature type="transmembrane region" description="Helical" evidence="1">
    <location>
        <begin position="12"/>
        <end position="33"/>
    </location>
</feature>
<keyword evidence="1" id="KW-0472">Membrane</keyword>
<comment type="caution">
    <text evidence="2">The sequence shown here is derived from an EMBL/GenBank/DDBJ whole genome shotgun (WGS) entry which is preliminary data.</text>
</comment>
<dbReference type="Proteomes" id="UP000034789">
    <property type="component" value="Unassembled WGS sequence"/>
</dbReference>
<gene>
    <name evidence="2" type="ORF">UY98_C0001G0029</name>
</gene>
<dbReference type="AlphaFoldDB" id="A0A0G2B243"/>